<dbReference type="STRING" id="390807.SAMN04488095_1170"/>
<gene>
    <name evidence="1" type="ORF">SAMN04488095_1170</name>
</gene>
<evidence type="ECO:0000313" key="1">
    <source>
        <dbReference type="EMBL" id="SFI53903.1"/>
    </source>
</evidence>
<dbReference type="Proteomes" id="UP000199110">
    <property type="component" value="Unassembled WGS sequence"/>
</dbReference>
<sequence length="151" mass="17430">MNADDCEFVLKDDVTYTNRVPFGAMHEDVVLWVDHLAHRIRDLPEADTALRFYRTFDSMTAILDGEKAMHRRAWYRNFRYMQFAAMYVFVGKALAMLNDLPFPLTEAFGFAALDAASEGKALLMTPDLMRGIFIEWNADGVNKNLMFQDFL</sequence>
<keyword evidence="2" id="KW-1185">Reference proteome</keyword>
<name>A0A1I3J199_9RHOB</name>
<proteinExistence type="predicted"/>
<dbReference type="RefSeq" id="WP_092777963.1">
    <property type="nucleotide sequence ID" value="NZ_FORA01000001.1"/>
</dbReference>
<dbReference type="EMBL" id="FORA01000001">
    <property type="protein sequence ID" value="SFI53903.1"/>
    <property type="molecule type" value="Genomic_DNA"/>
</dbReference>
<reference evidence="1 2" key="1">
    <citation type="submission" date="2016-10" db="EMBL/GenBank/DDBJ databases">
        <authorList>
            <person name="de Groot N.N."/>
        </authorList>
    </citation>
    <scope>NUCLEOTIDE SEQUENCE [LARGE SCALE GENOMIC DNA]</scope>
    <source>
        <strain evidence="1 2">DSM 19073</strain>
    </source>
</reference>
<protein>
    <submittedName>
        <fullName evidence="1">Uncharacterized protein</fullName>
    </submittedName>
</protein>
<evidence type="ECO:0000313" key="2">
    <source>
        <dbReference type="Proteomes" id="UP000199110"/>
    </source>
</evidence>
<dbReference type="AlphaFoldDB" id="A0A1I3J199"/>
<accession>A0A1I3J199</accession>
<organism evidence="1 2">
    <name type="scientific">Jannaschia pohangensis</name>
    <dbReference type="NCBI Taxonomy" id="390807"/>
    <lineage>
        <taxon>Bacteria</taxon>
        <taxon>Pseudomonadati</taxon>
        <taxon>Pseudomonadota</taxon>
        <taxon>Alphaproteobacteria</taxon>
        <taxon>Rhodobacterales</taxon>
        <taxon>Roseobacteraceae</taxon>
        <taxon>Jannaschia</taxon>
    </lineage>
</organism>